<dbReference type="RefSeq" id="WP_114641948.1">
    <property type="nucleotide sequence ID" value="NZ_JAACIO010000008.1"/>
</dbReference>
<feature type="transmembrane region" description="Helical" evidence="8">
    <location>
        <begin position="313"/>
        <end position="332"/>
    </location>
</feature>
<sequence length="444" mass="46034">MKNRSPYDLDGVPVLKEAIPLGLQHILAMFVSNLAPILIVGGVIGIPSDKLTFLIQCTMFVSGVNTLIQAYRIGPIGARLPVVVGTSFAFVPVAISIGLKYGFEGVLGAALVGGLFEAFIGLFMRKVRKFFPPIVTGVVVLSIGLSLLPVGIKNLAGGFGAKDFGSLSNLLLGGIVLIVVIIFNQFAKGIWRTAAIAVGTAAGIIIAGFMGKIDFGAVSQASYFVVPRPFTYGLEFHLDAILAMMLMYVVSAVETVGDMSGVTMGGANREVTDKELSGGILADGFGGVIAASFSILPTTSFSQNTGIVAMTGVMSRFVVGTGAMFLIVGAFIPKIGALISVIPASVIGGSLVMLFAMIAISGINLITKEKLVGRNAVIVAVALGVGFGMGSVPEALTYLPESFKLIFGGSGIVVSAGIAVILNVILPKEIKQKETVRESKLNQA</sequence>
<feature type="transmembrane region" description="Helical" evidence="8">
    <location>
        <begin position="80"/>
        <end position="99"/>
    </location>
</feature>
<dbReference type="EMBL" id="QUAJ01000008">
    <property type="protein sequence ID" value="REI41680.1"/>
    <property type="molecule type" value="Genomic_DNA"/>
</dbReference>
<feature type="transmembrane region" description="Helical" evidence="8">
    <location>
        <begin position="405"/>
        <end position="426"/>
    </location>
</feature>
<feature type="transmembrane region" description="Helical" evidence="8">
    <location>
        <begin position="230"/>
        <end position="250"/>
    </location>
</feature>
<feature type="transmembrane region" description="Helical" evidence="8">
    <location>
        <begin position="372"/>
        <end position="393"/>
    </location>
</feature>
<proteinExistence type="inferred from homology"/>
<protein>
    <submittedName>
        <fullName evidence="9">Purine permease</fullName>
    </submittedName>
</protein>
<comment type="subcellular location">
    <subcellularLocation>
        <location evidence="1">Cell membrane</location>
        <topology evidence="1">Multi-pass membrane protein</topology>
    </subcellularLocation>
</comment>
<accession>A0ABX9KI23</accession>
<gene>
    <name evidence="9" type="ORF">DYH56_05925</name>
</gene>
<feature type="transmembrane region" description="Helical" evidence="8">
    <location>
        <begin position="164"/>
        <end position="183"/>
    </location>
</feature>
<evidence type="ECO:0000313" key="9">
    <source>
        <dbReference type="EMBL" id="REI41680.1"/>
    </source>
</evidence>
<name>A0ABX9KI23_9FUSO</name>
<dbReference type="PANTHER" id="PTHR42810">
    <property type="entry name" value="PURINE PERMEASE C1399.01C-RELATED"/>
    <property type="match status" value="1"/>
</dbReference>
<evidence type="ECO:0000256" key="8">
    <source>
        <dbReference type="SAM" id="Phobius"/>
    </source>
</evidence>
<reference evidence="9 10" key="1">
    <citation type="submission" date="2018-08" db="EMBL/GenBank/DDBJ databases">
        <title>Draft genome sequence of Psychrilyobacter sp. strain SD5 isolated from Black Sea water.</title>
        <authorList>
            <person name="Yadav S."/>
            <person name="Villanueva L."/>
            <person name="Damste J.S.S."/>
        </authorList>
    </citation>
    <scope>NUCLEOTIDE SEQUENCE [LARGE SCALE GENOMIC DNA]</scope>
    <source>
        <strain evidence="9 10">SD5</strain>
    </source>
</reference>
<dbReference type="Proteomes" id="UP000263486">
    <property type="component" value="Unassembled WGS sequence"/>
</dbReference>
<dbReference type="NCBIfam" id="NF037981">
    <property type="entry name" value="NCS2_1"/>
    <property type="match status" value="1"/>
</dbReference>
<dbReference type="NCBIfam" id="TIGR03173">
    <property type="entry name" value="pbuX"/>
    <property type="match status" value="1"/>
</dbReference>
<dbReference type="PROSITE" id="PS01116">
    <property type="entry name" value="XANTH_URACIL_PERMASE"/>
    <property type="match status" value="1"/>
</dbReference>
<dbReference type="Pfam" id="PF00860">
    <property type="entry name" value="Xan_ur_permease"/>
    <property type="match status" value="1"/>
</dbReference>
<evidence type="ECO:0000256" key="2">
    <source>
        <dbReference type="ARBA" id="ARBA00008821"/>
    </source>
</evidence>
<feature type="transmembrane region" description="Helical" evidence="8">
    <location>
        <begin position="190"/>
        <end position="210"/>
    </location>
</feature>
<feature type="transmembrane region" description="Helical" evidence="8">
    <location>
        <begin position="21"/>
        <end position="45"/>
    </location>
</feature>
<organism evidence="9 10">
    <name type="scientific">Psychrilyobacter piezotolerans</name>
    <dbReference type="NCBI Taxonomy" id="2293438"/>
    <lineage>
        <taxon>Bacteria</taxon>
        <taxon>Fusobacteriati</taxon>
        <taxon>Fusobacteriota</taxon>
        <taxon>Fusobacteriia</taxon>
        <taxon>Fusobacteriales</taxon>
        <taxon>Fusobacteriaceae</taxon>
        <taxon>Psychrilyobacter</taxon>
    </lineage>
</organism>
<dbReference type="NCBIfam" id="TIGR00801">
    <property type="entry name" value="ncs2"/>
    <property type="match status" value="1"/>
</dbReference>
<evidence type="ECO:0000256" key="1">
    <source>
        <dbReference type="ARBA" id="ARBA00004651"/>
    </source>
</evidence>
<evidence type="ECO:0000256" key="6">
    <source>
        <dbReference type="ARBA" id="ARBA00022989"/>
    </source>
</evidence>
<feature type="transmembrane region" description="Helical" evidence="8">
    <location>
        <begin position="130"/>
        <end position="152"/>
    </location>
</feature>
<keyword evidence="4" id="KW-1003">Cell membrane</keyword>
<evidence type="ECO:0000256" key="5">
    <source>
        <dbReference type="ARBA" id="ARBA00022692"/>
    </source>
</evidence>
<evidence type="ECO:0000256" key="7">
    <source>
        <dbReference type="ARBA" id="ARBA00023136"/>
    </source>
</evidence>
<keyword evidence="6 8" id="KW-1133">Transmembrane helix</keyword>
<feature type="transmembrane region" description="Helical" evidence="8">
    <location>
        <begin position="338"/>
        <end position="360"/>
    </location>
</feature>
<comment type="similarity">
    <text evidence="2">Belongs to the nucleobase:cation symporter-2 (NCS2) (TC 2.A.40) family.</text>
</comment>
<comment type="caution">
    <text evidence="9">The sequence shown here is derived from an EMBL/GenBank/DDBJ whole genome shotgun (WGS) entry which is preliminary data.</text>
</comment>
<dbReference type="PANTHER" id="PTHR42810:SF2">
    <property type="entry name" value="PURINE PERMEASE C1399.01C-RELATED"/>
    <property type="match status" value="1"/>
</dbReference>
<dbReference type="InterPro" id="IPR006043">
    <property type="entry name" value="NCS2"/>
</dbReference>
<evidence type="ECO:0000256" key="4">
    <source>
        <dbReference type="ARBA" id="ARBA00022475"/>
    </source>
</evidence>
<dbReference type="InterPro" id="IPR006042">
    <property type="entry name" value="Xan_ur_permease"/>
</dbReference>
<keyword evidence="5 8" id="KW-0812">Transmembrane</keyword>
<keyword evidence="7 8" id="KW-0472">Membrane</keyword>
<evidence type="ECO:0000256" key="3">
    <source>
        <dbReference type="ARBA" id="ARBA00022448"/>
    </source>
</evidence>
<feature type="transmembrane region" description="Helical" evidence="8">
    <location>
        <begin position="105"/>
        <end position="123"/>
    </location>
</feature>
<dbReference type="InterPro" id="IPR017588">
    <property type="entry name" value="UacT-like"/>
</dbReference>
<keyword evidence="10" id="KW-1185">Reference proteome</keyword>
<keyword evidence="3" id="KW-0813">Transport</keyword>
<evidence type="ECO:0000313" key="10">
    <source>
        <dbReference type="Proteomes" id="UP000263486"/>
    </source>
</evidence>